<evidence type="ECO:0008006" key="3">
    <source>
        <dbReference type="Google" id="ProtNLM"/>
    </source>
</evidence>
<dbReference type="AlphaFoldDB" id="A0ABD0S1N3"/>
<evidence type="ECO:0000313" key="2">
    <source>
        <dbReference type="Proteomes" id="UP001529510"/>
    </source>
</evidence>
<keyword evidence="2" id="KW-1185">Reference proteome</keyword>
<evidence type="ECO:0000313" key="1">
    <source>
        <dbReference type="EMBL" id="KAL0204286.1"/>
    </source>
</evidence>
<organism evidence="1 2">
    <name type="scientific">Cirrhinus mrigala</name>
    <name type="common">Mrigala</name>
    <dbReference type="NCBI Taxonomy" id="683832"/>
    <lineage>
        <taxon>Eukaryota</taxon>
        <taxon>Metazoa</taxon>
        <taxon>Chordata</taxon>
        <taxon>Craniata</taxon>
        <taxon>Vertebrata</taxon>
        <taxon>Euteleostomi</taxon>
        <taxon>Actinopterygii</taxon>
        <taxon>Neopterygii</taxon>
        <taxon>Teleostei</taxon>
        <taxon>Ostariophysi</taxon>
        <taxon>Cypriniformes</taxon>
        <taxon>Cyprinidae</taxon>
        <taxon>Labeoninae</taxon>
        <taxon>Labeonini</taxon>
        <taxon>Cirrhinus</taxon>
    </lineage>
</organism>
<name>A0ABD0S1N3_CIRMR</name>
<dbReference type="EMBL" id="JAMKFB020000001">
    <property type="protein sequence ID" value="KAL0204286.1"/>
    <property type="molecule type" value="Genomic_DNA"/>
</dbReference>
<proteinExistence type="predicted"/>
<protein>
    <recommendedName>
        <fullName evidence="3">Leptin receptor</fullName>
    </recommendedName>
</protein>
<comment type="caution">
    <text evidence="1">The sequence shown here is derived from an EMBL/GenBank/DDBJ whole genome shotgun (WGS) entry which is preliminary data.</text>
</comment>
<gene>
    <name evidence="1" type="ORF">M9458_002304</name>
</gene>
<reference evidence="1 2" key="1">
    <citation type="submission" date="2024-05" db="EMBL/GenBank/DDBJ databases">
        <title>Genome sequencing and assembly of Indian major carp, Cirrhinus mrigala (Hamilton, 1822).</title>
        <authorList>
            <person name="Mohindra V."/>
            <person name="Chowdhury L.M."/>
            <person name="Lal K."/>
            <person name="Jena J.K."/>
        </authorList>
    </citation>
    <scope>NUCLEOTIDE SEQUENCE [LARGE SCALE GENOMIC DNA]</scope>
    <source>
        <strain evidence="1">CM1030</strain>
        <tissue evidence="1">Blood</tissue>
    </source>
</reference>
<sequence>STLEDEATIGPIFVHERLSTEDGPLLEIQESSQVSSKDADDHVDIFQSSQKNLTDLKLLNGSVC</sequence>
<feature type="non-terminal residue" evidence="1">
    <location>
        <position position="1"/>
    </location>
</feature>
<accession>A0ABD0S1N3</accession>
<dbReference type="Proteomes" id="UP001529510">
    <property type="component" value="Unassembled WGS sequence"/>
</dbReference>